<name>T1J7F5_STRMM</name>
<protein>
    <submittedName>
        <fullName evidence="3">Uncharacterized protein</fullName>
    </submittedName>
</protein>
<dbReference type="AlphaFoldDB" id="T1J7F5"/>
<reference evidence="3" key="2">
    <citation type="submission" date="2015-02" db="UniProtKB">
        <authorList>
            <consortium name="EnsemblMetazoa"/>
        </authorList>
    </citation>
    <scope>IDENTIFICATION</scope>
</reference>
<feature type="compositionally biased region" description="Polar residues" evidence="2">
    <location>
        <begin position="144"/>
        <end position="193"/>
    </location>
</feature>
<proteinExistence type="predicted"/>
<dbReference type="EMBL" id="AFFK01021867">
    <property type="status" value="NOT_ANNOTATED_CDS"/>
    <property type="molecule type" value="Genomic_DNA"/>
</dbReference>
<evidence type="ECO:0000256" key="2">
    <source>
        <dbReference type="SAM" id="MobiDB-lite"/>
    </source>
</evidence>
<feature type="coiled-coil region" evidence="1">
    <location>
        <begin position="289"/>
        <end position="318"/>
    </location>
</feature>
<accession>T1J7F5</accession>
<evidence type="ECO:0000313" key="3">
    <source>
        <dbReference type="EnsemblMetazoa" id="SMAR009597-PA"/>
    </source>
</evidence>
<dbReference type="Proteomes" id="UP000014500">
    <property type="component" value="Unassembled WGS sequence"/>
</dbReference>
<dbReference type="EnsemblMetazoa" id="SMAR009597-RA">
    <property type="protein sequence ID" value="SMAR009597-PA"/>
    <property type="gene ID" value="SMAR009597"/>
</dbReference>
<organism evidence="3 4">
    <name type="scientific">Strigamia maritima</name>
    <name type="common">European centipede</name>
    <name type="synonym">Geophilus maritimus</name>
    <dbReference type="NCBI Taxonomy" id="126957"/>
    <lineage>
        <taxon>Eukaryota</taxon>
        <taxon>Metazoa</taxon>
        <taxon>Ecdysozoa</taxon>
        <taxon>Arthropoda</taxon>
        <taxon>Myriapoda</taxon>
        <taxon>Chilopoda</taxon>
        <taxon>Pleurostigmophora</taxon>
        <taxon>Geophilomorpha</taxon>
        <taxon>Linotaeniidae</taxon>
        <taxon>Strigamia</taxon>
    </lineage>
</organism>
<dbReference type="HOGENOM" id="CLU_866919_0_0_1"/>
<reference evidence="4" key="1">
    <citation type="submission" date="2011-05" db="EMBL/GenBank/DDBJ databases">
        <authorList>
            <person name="Richards S.R."/>
            <person name="Qu J."/>
            <person name="Jiang H."/>
            <person name="Jhangiani S.N."/>
            <person name="Agravi P."/>
            <person name="Goodspeed R."/>
            <person name="Gross S."/>
            <person name="Mandapat C."/>
            <person name="Jackson L."/>
            <person name="Mathew T."/>
            <person name="Pu L."/>
            <person name="Thornton R."/>
            <person name="Saada N."/>
            <person name="Wilczek-Boney K.B."/>
            <person name="Lee S."/>
            <person name="Kovar C."/>
            <person name="Wu Y."/>
            <person name="Scherer S.E."/>
            <person name="Worley K.C."/>
            <person name="Muzny D.M."/>
            <person name="Gibbs R."/>
        </authorList>
    </citation>
    <scope>NUCLEOTIDE SEQUENCE</scope>
    <source>
        <strain evidence="4">Brora</strain>
    </source>
</reference>
<sequence>MILAAYMVKNPFREGKGGESKKDYLKKMYEACGIFEASSNTQSSKERFLKKKYVDTKNWANQTGEGVRIDEGEKSFRDKVLGKCPWYFLFAEAFDQIQQYNPSYVNDSGTIISDKSDKNTEQPAEKLLESLMQPENENDDPEEYSSSNLNYTDDISPNTSQASSPALGQSTSTASSLALGQSTSTASSPALGQSTSASTTTSLAGVDEYNRSSPTFSESCAISKNKSVTNFSSALRKSLKRNSLNDTILLMEKSRNEERMKEKIDIQSTNQARLNLDTAKFEWEKEKWNKQVQHEERMAELRIKELELKLRLHQAENDNKT</sequence>
<keyword evidence="4" id="KW-1185">Reference proteome</keyword>
<evidence type="ECO:0000256" key="1">
    <source>
        <dbReference type="SAM" id="Coils"/>
    </source>
</evidence>
<keyword evidence="1" id="KW-0175">Coiled coil</keyword>
<feature type="region of interest" description="Disordered" evidence="2">
    <location>
        <begin position="133"/>
        <end position="206"/>
    </location>
</feature>
<evidence type="ECO:0000313" key="4">
    <source>
        <dbReference type="Proteomes" id="UP000014500"/>
    </source>
</evidence>